<name>A0ABR7SEU5_9ACTN</name>
<organism evidence="1 2">
    <name type="scientific">Streptomyces polyasparticus</name>
    <dbReference type="NCBI Taxonomy" id="2767826"/>
    <lineage>
        <taxon>Bacteria</taxon>
        <taxon>Bacillati</taxon>
        <taxon>Actinomycetota</taxon>
        <taxon>Actinomycetes</taxon>
        <taxon>Kitasatosporales</taxon>
        <taxon>Streptomycetaceae</taxon>
        <taxon>Streptomyces</taxon>
    </lineage>
</organism>
<dbReference type="PANTHER" id="PTHR37811:SF2">
    <property type="entry name" value="ABM DOMAIN-CONTAINING PROTEIN"/>
    <property type="match status" value="1"/>
</dbReference>
<dbReference type="Proteomes" id="UP000642284">
    <property type="component" value="Unassembled WGS sequence"/>
</dbReference>
<dbReference type="GO" id="GO:0004497">
    <property type="term" value="F:monooxygenase activity"/>
    <property type="evidence" value="ECO:0007669"/>
    <property type="project" value="UniProtKB-KW"/>
</dbReference>
<reference evidence="1 2" key="1">
    <citation type="submission" date="2020-08" db="EMBL/GenBank/DDBJ databases">
        <title>Genemic of Streptomyces polyaspartic.</title>
        <authorList>
            <person name="Liu W."/>
        </authorList>
    </citation>
    <scope>NUCLEOTIDE SEQUENCE [LARGE SCALE GENOMIC DNA]</scope>
    <source>
        <strain evidence="1 2">TRM66268-LWL</strain>
    </source>
</reference>
<dbReference type="Gene3D" id="3.30.70.100">
    <property type="match status" value="1"/>
</dbReference>
<sequence>MEITPVATFEPPYYTVVFTSVKKPEAYGDGGYPEAAQLMNDLAKDVDGYLGHENATTPGGLSITVGYFRDEDAIRAWRDNLDHQRVRKQGRAEWYEAYSCHVAKVERSYGFRRDAGSH</sequence>
<keyword evidence="1" id="KW-0560">Oxidoreductase</keyword>
<comment type="caution">
    <text evidence="1">The sequence shown here is derived from an EMBL/GenBank/DDBJ whole genome shotgun (WGS) entry which is preliminary data.</text>
</comment>
<protein>
    <submittedName>
        <fullName evidence="1">Antibiotic biosynthesis monooxygenase</fullName>
    </submittedName>
</protein>
<evidence type="ECO:0000313" key="2">
    <source>
        <dbReference type="Proteomes" id="UP000642284"/>
    </source>
</evidence>
<dbReference type="PANTHER" id="PTHR37811">
    <property type="entry name" value="BLL5343 PROTEIN"/>
    <property type="match status" value="1"/>
</dbReference>
<accession>A0ABR7SEU5</accession>
<gene>
    <name evidence="1" type="ORF">H9Y04_15835</name>
</gene>
<keyword evidence="1" id="KW-0503">Monooxygenase</keyword>
<dbReference type="SUPFAM" id="SSF54909">
    <property type="entry name" value="Dimeric alpha+beta barrel"/>
    <property type="match status" value="1"/>
</dbReference>
<dbReference type="EMBL" id="JACTVJ010000007">
    <property type="protein sequence ID" value="MBC9714037.1"/>
    <property type="molecule type" value="Genomic_DNA"/>
</dbReference>
<dbReference type="InterPro" id="IPR052936">
    <property type="entry name" value="Jasmonate_Hydroxylase-like"/>
</dbReference>
<evidence type="ECO:0000313" key="1">
    <source>
        <dbReference type="EMBL" id="MBC9714037.1"/>
    </source>
</evidence>
<proteinExistence type="predicted"/>
<keyword evidence="2" id="KW-1185">Reference proteome</keyword>
<dbReference type="InterPro" id="IPR011008">
    <property type="entry name" value="Dimeric_a/b-barrel"/>
</dbReference>
<dbReference type="RefSeq" id="WP_187814524.1">
    <property type="nucleotide sequence ID" value="NZ_JACTVJ010000007.1"/>
</dbReference>